<dbReference type="GO" id="GO:0003723">
    <property type="term" value="F:RNA binding"/>
    <property type="evidence" value="ECO:0007669"/>
    <property type="project" value="UniProtKB-KW"/>
</dbReference>
<dbReference type="EMBL" id="CP018632">
    <property type="protein sequence ID" value="ASJ72289.1"/>
    <property type="molecule type" value="Genomic_DNA"/>
</dbReference>
<dbReference type="KEGG" id="gai:IMCC3135_10985"/>
<dbReference type="CDD" id="cd07714">
    <property type="entry name" value="RNaseJ_MBL-fold"/>
    <property type="match status" value="1"/>
</dbReference>
<dbReference type="RefSeq" id="WP_088917612.1">
    <property type="nucleotide sequence ID" value="NZ_CP018632.1"/>
</dbReference>
<evidence type="ECO:0000313" key="9">
    <source>
        <dbReference type="Proteomes" id="UP000250079"/>
    </source>
</evidence>
<reference evidence="8 9" key="1">
    <citation type="submission" date="2016-12" db="EMBL/GenBank/DDBJ databases">
        <authorList>
            <person name="Song W.-J."/>
            <person name="Kurnit D.M."/>
        </authorList>
    </citation>
    <scope>NUCLEOTIDE SEQUENCE [LARGE SCALE GENOMIC DNA]</scope>
    <source>
        <strain evidence="8 9">IMCC3135</strain>
    </source>
</reference>
<dbReference type="Pfam" id="PF22505">
    <property type="entry name" value="RNase_J_b_CASP"/>
    <property type="match status" value="1"/>
</dbReference>
<evidence type="ECO:0000256" key="3">
    <source>
        <dbReference type="ARBA" id="ARBA00022801"/>
    </source>
</evidence>
<dbReference type="EC" id="3.1.-.-" evidence="8"/>
<protein>
    <submittedName>
        <fullName evidence="8">Ribonuclease J</fullName>
        <ecNumber evidence="8">3.1.-.-</ecNumber>
    </submittedName>
</protein>
<dbReference type="SUPFAM" id="SSF56281">
    <property type="entry name" value="Metallo-hydrolase/oxidoreductase"/>
    <property type="match status" value="1"/>
</dbReference>
<keyword evidence="6" id="KW-0694">RNA-binding</keyword>
<keyword evidence="4" id="KW-0862">Zinc</keyword>
<dbReference type="InterPro" id="IPR036866">
    <property type="entry name" value="RibonucZ/Hydroxyglut_hydro"/>
</dbReference>
<evidence type="ECO:0000256" key="4">
    <source>
        <dbReference type="ARBA" id="ARBA00022833"/>
    </source>
</evidence>
<dbReference type="Gene3D" id="3.60.15.10">
    <property type="entry name" value="Ribonuclease Z/Hydroxyacylglutathione hydrolase-like"/>
    <property type="match status" value="1"/>
</dbReference>
<dbReference type="InterPro" id="IPR055132">
    <property type="entry name" value="RNase_J_b_CASP"/>
</dbReference>
<sequence>MTPDASDFWFLPLGGCGEIGMNMNLYGHDDQWLMVDCGVTFRDADGSNRSGYHVQMADPGFITERREQLQALLLTHAHEDHIGAVAHLWRKLRCPIYATAFTAEMLRRKLAEHGLVNKAVITLVEPGDRMRIGAFDVEWIPNTHSIPSPCGVAIRTSAGSAFHTADWKLDPNPVIGHHYHESIYRALGDSGIQAMVCDSTCADQPGHSLSESALYDGLHHHVTNATGRVVVACFGSNIARLHTLARIAKETGRHLGLLGRSLINTAGAAKASGLWPDIPTLVESDHLGYLPRESLLLVATGSQGEPRTALHRLSHDSFRDLALQEGDTVIFSARAIPGNESSIEMLIERLQARGIIIVTPDTSELPIHASGHPGRQELEKLYSWVRPSLVIPVHGEPAHLDAQVDVAKSAGIARQLNGRNGDLFVIGPNTSIRRNAVPVGRLGVGQKALEKIA</sequence>
<dbReference type="SMART" id="SM00849">
    <property type="entry name" value="Lactamase_B"/>
    <property type="match status" value="1"/>
</dbReference>
<evidence type="ECO:0000256" key="1">
    <source>
        <dbReference type="ARBA" id="ARBA00022722"/>
    </source>
</evidence>
<evidence type="ECO:0000313" key="8">
    <source>
        <dbReference type="EMBL" id="ASJ72289.1"/>
    </source>
</evidence>
<evidence type="ECO:0000259" key="7">
    <source>
        <dbReference type="SMART" id="SM00849"/>
    </source>
</evidence>
<dbReference type="Pfam" id="PF00753">
    <property type="entry name" value="Lactamase_B"/>
    <property type="match status" value="1"/>
</dbReference>
<keyword evidence="5" id="KW-0269">Exonuclease</keyword>
<dbReference type="GO" id="GO:0046872">
    <property type="term" value="F:metal ion binding"/>
    <property type="evidence" value="ECO:0007669"/>
    <property type="project" value="UniProtKB-KW"/>
</dbReference>
<dbReference type="PANTHER" id="PTHR43694">
    <property type="entry name" value="RIBONUCLEASE J"/>
    <property type="match status" value="1"/>
</dbReference>
<dbReference type="InterPro" id="IPR001279">
    <property type="entry name" value="Metallo-B-lactamas"/>
</dbReference>
<dbReference type="Gene3D" id="3.40.50.10710">
    <property type="entry name" value="Metallo-hydrolase/oxidoreductase"/>
    <property type="match status" value="1"/>
</dbReference>
<evidence type="ECO:0000256" key="2">
    <source>
        <dbReference type="ARBA" id="ARBA00022723"/>
    </source>
</evidence>
<keyword evidence="3 8" id="KW-0378">Hydrolase</keyword>
<keyword evidence="9" id="KW-1185">Reference proteome</keyword>
<name>A0A2Z2NM77_9GAMM</name>
<dbReference type="AlphaFoldDB" id="A0A2Z2NM77"/>
<evidence type="ECO:0000256" key="6">
    <source>
        <dbReference type="ARBA" id="ARBA00022884"/>
    </source>
</evidence>
<gene>
    <name evidence="8" type="primary">rnj</name>
    <name evidence="8" type="ORF">IMCC3135_10985</name>
</gene>
<organism evidence="8 9">
    <name type="scientific">Granulosicoccus antarcticus IMCC3135</name>
    <dbReference type="NCBI Taxonomy" id="1192854"/>
    <lineage>
        <taxon>Bacteria</taxon>
        <taxon>Pseudomonadati</taxon>
        <taxon>Pseudomonadota</taxon>
        <taxon>Gammaproteobacteria</taxon>
        <taxon>Chromatiales</taxon>
        <taxon>Granulosicoccaceae</taxon>
        <taxon>Granulosicoccus</taxon>
    </lineage>
</organism>
<dbReference type="PANTHER" id="PTHR43694:SF1">
    <property type="entry name" value="RIBONUCLEASE J"/>
    <property type="match status" value="1"/>
</dbReference>
<dbReference type="InterPro" id="IPR042173">
    <property type="entry name" value="RNase_J_2"/>
</dbReference>
<evidence type="ECO:0000256" key="5">
    <source>
        <dbReference type="ARBA" id="ARBA00022839"/>
    </source>
</evidence>
<dbReference type="Proteomes" id="UP000250079">
    <property type="component" value="Chromosome"/>
</dbReference>
<dbReference type="Pfam" id="PF07521">
    <property type="entry name" value="RMMBL"/>
    <property type="match status" value="1"/>
</dbReference>
<proteinExistence type="predicted"/>
<feature type="domain" description="Metallo-beta-lactamase" evidence="7">
    <location>
        <begin position="20"/>
        <end position="207"/>
    </location>
</feature>
<keyword evidence="2" id="KW-0479">Metal-binding</keyword>
<dbReference type="GO" id="GO:0004527">
    <property type="term" value="F:exonuclease activity"/>
    <property type="evidence" value="ECO:0007669"/>
    <property type="project" value="UniProtKB-KW"/>
</dbReference>
<accession>A0A2Z2NM77</accession>
<keyword evidence="1" id="KW-0540">Nuclease</keyword>
<dbReference type="InterPro" id="IPR011108">
    <property type="entry name" value="RMMBL"/>
</dbReference>
<dbReference type="OrthoDB" id="9803916at2"/>